<dbReference type="Proteomes" id="UP000030671">
    <property type="component" value="Unassembled WGS sequence"/>
</dbReference>
<dbReference type="EMBL" id="KI925458">
    <property type="protein sequence ID" value="ETW82210.1"/>
    <property type="molecule type" value="Genomic_DNA"/>
</dbReference>
<evidence type="ECO:0000256" key="1">
    <source>
        <dbReference type="SAM" id="Phobius"/>
    </source>
</evidence>
<evidence type="ECO:0000313" key="2">
    <source>
        <dbReference type="EMBL" id="ETW82210.1"/>
    </source>
</evidence>
<dbReference type="KEGG" id="hir:HETIRDRAFT_317109"/>
<accession>W4KA35</accession>
<evidence type="ECO:0000313" key="3">
    <source>
        <dbReference type="Proteomes" id="UP000030671"/>
    </source>
</evidence>
<sequence length="64" mass="7521">MWILLHYRPLNCNSPGFSLLSQRPARTLPMKMRICRQISWKYTEPFLLLLLCALGLLSRYVTPV</sequence>
<dbReference type="GeneID" id="20670390"/>
<organism evidence="2 3">
    <name type="scientific">Heterobasidion irregulare (strain TC 32-1)</name>
    <dbReference type="NCBI Taxonomy" id="747525"/>
    <lineage>
        <taxon>Eukaryota</taxon>
        <taxon>Fungi</taxon>
        <taxon>Dikarya</taxon>
        <taxon>Basidiomycota</taxon>
        <taxon>Agaricomycotina</taxon>
        <taxon>Agaricomycetes</taxon>
        <taxon>Russulales</taxon>
        <taxon>Bondarzewiaceae</taxon>
        <taxon>Heterobasidion</taxon>
        <taxon>Heterobasidion annosum species complex</taxon>
    </lineage>
</organism>
<proteinExistence type="predicted"/>
<keyword evidence="1" id="KW-1133">Transmembrane helix</keyword>
<protein>
    <submittedName>
        <fullName evidence="2">Uncharacterized protein</fullName>
    </submittedName>
</protein>
<dbReference type="AlphaFoldDB" id="W4KA35"/>
<feature type="transmembrane region" description="Helical" evidence="1">
    <location>
        <begin position="42"/>
        <end position="61"/>
    </location>
</feature>
<dbReference type="RefSeq" id="XP_009546754.1">
    <property type="nucleotide sequence ID" value="XM_009548459.1"/>
</dbReference>
<gene>
    <name evidence="2" type="ORF">HETIRDRAFT_317109</name>
</gene>
<dbReference type="InParanoid" id="W4KA35"/>
<dbReference type="HOGENOM" id="CLU_2867917_0_0_1"/>
<keyword evidence="1" id="KW-0472">Membrane</keyword>
<keyword evidence="3" id="KW-1185">Reference proteome</keyword>
<name>W4KA35_HETIT</name>
<reference evidence="2 3" key="1">
    <citation type="journal article" date="2012" name="New Phytol.">
        <title>Insight into trade-off between wood decay and parasitism from the genome of a fungal forest pathogen.</title>
        <authorList>
            <person name="Olson A."/>
            <person name="Aerts A."/>
            <person name="Asiegbu F."/>
            <person name="Belbahri L."/>
            <person name="Bouzid O."/>
            <person name="Broberg A."/>
            <person name="Canback B."/>
            <person name="Coutinho P.M."/>
            <person name="Cullen D."/>
            <person name="Dalman K."/>
            <person name="Deflorio G."/>
            <person name="van Diepen L.T."/>
            <person name="Dunand C."/>
            <person name="Duplessis S."/>
            <person name="Durling M."/>
            <person name="Gonthier P."/>
            <person name="Grimwood J."/>
            <person name="Fossdal C.G."/>
            <person name="Hansson D."/>
            <person name="Henrissat B."/>
            <person name="Hietala A."/>
            <person name="Himmelstrand K."/>
            <person name="Hoffmeister D."/>
            <person name="Hogberg N."/>
            <person name="James T.Y."/>
            <person name="Karlsson M."/>
            <person name="Kohler A."/>
            <person name="Kues U."/>
            <person name="Lee Y.H."/>
            <person name="Lin Y.C."/>
            <person name="Lind M."/>
            <person name="Lindquist E."/>
            <person name="Lombard V."/>
            <person name="Lucas S."/>
            <person name="Lunden K."/>
            <person name="Morin E."/>
            <person name="Murat C."/>
            <person name="Park J."/>
            <person name="Raffaello T."/>
            <person name="Rouze P."/>
            <person name="Salamov A."/>
            <person name="Schmutz J."/>
            <person name="Solheim H."/>
            <person name="Stahlberg J."/>
            <person name="Velez H."/>
            <person name="de Vries R.P."/>
            <person name="Wiebenga A."/>
            <person name="Woodward S."/>
            <person name="Yakovlev I."/>
            <person name="Garbelotto M."/>
            <person name="Martin F."/>
            <person name="Grigoriev I.V."/>
            <person name="Stenlid J."/>
        </authorList>
    </citation>
    <scope>NUCLEOTIDE SEQUENCE [LARGE SCALE GENOMIC DNA]</scope>
    <source>
        <strain evidence="2 3">TC 32-1</strain>
    </source>
</reference>
<keyword evidence="1" id="KW-0812">Transmembrane</keyword>